<dbReference type="Gene3D" id="3.90.100.10">
    <property type="entry name" value="Orn/Lys/Arg decarboxylase, C-terminal domain"/>
    <property type="match status" value="1"/>
</dbReference>
<evidence type="ECO:0000313" key="4">
    <source>
        <dbReference type="EMBL" id="RGC02650.1"/>
    </source>
</evidence>
<gene>
    <name evidence="4" type="ORF">DWZ04_02005</name>
</gene>
<evidence type="ECO:0000313" key="5">
    <source>
        <dbReference type="Proteomes" id="UP000260783"/>
    </source>
</evidence>
<comment type="cofactor">
    <cofactor evidence="1">
        <name>pyridoxal 5'-phosphate</name>
        <dbReference type="ChEBI" id="CHEBI:597326"/>
    </cofactor>
</comment>
<feature type="domain" description="Orn/Lys/Arg decarboxylases family 1 pyridoxal-P attachment site" evidence="3">
    <location>
        <begin position="6"/>
        <end position="302"/>
    </location>
</feature>
<dbReference type="EMBL" id="QVEW01000001">
    <property type="protein sequence ID" value="RGC02650.1"/>
    <property type="molecule type" value="Genomic_DNA"/>
</dbReference>
<organism evidence="4 5">
    <name type="scientific">Faecalibacterium prausnitzii</name>
    <dbReference type="NCBI Taxonomy" id="853"/>
    <lineage>
        <taxon>Bacteria</taxon>
        <taxon>Bacillati</taxon>
        <taxon>Bacillota</taxon>
        <taxon>Clostridia</taxon>
        <taxon>Eubacteriales</taxon>
        <taxon>Oscillospiraceae</taxon>
        <taxon>Faecalibacterium</taxon>
    </lineage>
</organism>
<name>A0A3E2UZ99_9FIRM</name>
<dbReference type="InterPro" id="IPR000310">
    <property type="entry name" value="Orn/Lys/Arg_deCO2ase_major_dom"/>
</dbReference>
<comment type="caution">
    <text evidence="4">The sequence shown here is derived from an EMBL/GenBank/DDBJ whole genome shotgun (WGS) entry which is preliminary data.</text>
</comment>
<dbReference type="RefSeq" id="WP_117526230.1">
    <property type="nucleotide sequence ID" value="NZ_JAQCXC010000002.1"/>
</dbReference>
<dbReference type="Pfam" id="PF01276">
    <property type="entry name" value="OKR_DC_1"/>
    <property type="match status" value="1"/>
</dbReference>
<evidence type="ECO:0000259" key="3">
    <source>
        <dbReference type="Pfam" id="PF01276"/>
    </source>
</evidence>
<dbReference type="GO" id="GO:0003824">
    <property type="term" value="F:catalytic activity"/>
    <property type="evidence" value="ECO:0007669"/>
    <property type="project" value="InterPro"/>
</dbReference>
<sequence length="473" mass="50108">MSMTTPIVDFVRSYAKSGTARLHMPGHKGQSLLGFEPLDITEICGADELYAPEGIIAESEANATRLFGTAHSYYSTEGSSQCIRAMLFLALQGAPQNGKRPVLLAARNAHKALLYAAALLDFDIRWLWPSAQAEGALCSCPVTAEALTGALHALAQQGNTPFGVYVTSPDYLGGVQELPALAAVCRAQGVPLLVDNAHGAYLRFLPQNCHPIAQGAAMCCDSAHKTLPVVTGGAYLHLAHDAPVQDEAAVRGALALFGSTSPSYLILQSLDACNAVLAGDDYPRRLVQCCVALEGLRRSLNKAAAARQCPVPLAVAGAQQEPMKLTLDAAALGCTGTALADALRRAQLECEYADPRYVVLMFTPENPPQDYTRLQATLEQLLAAVPAGLPRPENRAGEFAALQQQAVQRCTIRQAVLGAQVRIPVHKALGRVCAMPTVSCPPAIPVAVSGEEITPAAIALMQRYGIEELSVLR</sequence>
<dbReference type="SUPFAM" id="SSF53383">
    <property type="entry name" value="PLP-dependent transferases"/>
    <property type="match status" value="1"/>
</dbReference>
<keyword evidence="2" id="KW-0663">Pyridoxal phosphate</keyword>
<evidence type="ECO:0000256" key="2">
    <source>
        <dbReference type="ARBA" id="ARBA00022898"/>
    </source>
</evidence>
<dbReference type="Gene3D" id="3.40.640.10">
    <property type="entry name" value="Type I PLP-dependent aspartate aminotransferase-like (Major domain)"/>
    <property type="match status" value="1"/>
</dbReference>
<dbReference type="Proteomes" id="UP000260783">
    <property type="component" value="Unassembled WGS sequence"/>
</dbReference>
<accession>A0A3E2UZ99</accession>
<dbReference type="InterPro" id="IPR015424">
    <property type="entry name" value="PyrdxlP-dep_Trfase"/>
</dbReference>
<dbReference type="InterPro" id="IPR052357">
    <property type="entry name" value="Orn_Lys_Arg_decarboxylase-I"/>
</dbReference>
<evidence type="ECO:0000256" key="1">
    <source>
        <dbReference type="ARBA" id="ARBA00001933"/>
    </source>
</evidence>
<dbReference type="AlphaFoldDB" id="A0A3E2UZ99"/>
<protein>
    <submittedName>
        <fullName evidence="4">Amino acid decarboxylase</fullName>
    </submittedName>
</protein>
<dbReference type="PANTHER" id="PTHR43277:SF4">
    <property type="entry name" value="ARGININE DECARBOXYLASE"/>
    <property type="match status" value="1"/>
</dbReference>
<dbReference type="InterPro" id="IPR015421">
    <property type="entry name" value="PyrdxlP-dep_Trfase_major"/>
</dbReference>
<dbReference type="PANTHER" id="PTHR43277">
    <property type="entry name" value="ARGININE DECARBOXYLASE"/>
    <property type="match status" value="1"/>
</dbReference>
<proteinExistence type="predicted"/>
<reference evidence="4 5" key="1">
    <citation type="submission" date="2018-08" db="EMBL/GenBank/DDBJ databases">
        <title>A genome reference for cultivated species of the human gut microbiota.</title>
        <authorList>
            <person name="Zou Y."/>
            <person name="Xue W."/>
            <person name="Luo G."/>
        </authorList>
    </citation>
    <scope>NUCLEOTIDE SEQUENCE [LARGE SCALE GENOMIC DNA]</scope>
    <source>
        <strain evidence="4 5">AF29-11BH</strain>
    </source>
</reference>